<dbReference type="Proteomes" id="UP000464620">
    <property type="component" value="Chromosome B09"/>
</dbReference>
<dbReference type="Gramene" id="arahy.Tifrunner.gnm2.ann2.Ah19g302600.1">
    <property type="protein sequence ID" value="arahy.Tifrunner.gnm2.ann2.Ah19g302600.1-CDS"/>
    <property type="gene ID" value="arahy.Tifrunner.gnm2.ann2.Ah19g302600"/>
</dbReference>
<keyword evidence="4" id="KW-1185">Reference proteome</keyword>
<dbReference type="PANTHER" id="PTHR32278:SF111">
    <property type="entry name" value="F-BOX PROTEIN PP2-B12-RELATED"/>
    <property type="match status" value="1"/>
</dbReference>
<proteinExistence type="predicted"/>
<name>A0A444XP32_ARAHY</name>
<dbReference type="PANTHER" id="PTHR32278">
    <property type="entry name" value="F-BOX DOMAIN-CONTAINING PROTEIN"/>
    <property type="match status" value="1"/>
</dbReference>
<evidence type="ECO:0000259" key="1">
    <source>
        <dbReference type="PROSITE" id="PS50181"/>
    </source>
</evidence>
<evidence type="ECO:0000313" key="2">
    <source>
        <dbReference type="EMBL" id="QHN77847.1"/>
    </source>
</evidence>
<dbReference type="SUPFAM" id="SSF81383">
    <property type="entry name" value="F-box domain"/>
    <property type="match status" value="1"/>
</dbReference>
<evidence type="ECO:0000313" key="3">
    <source>
        <dbReference type="EMBL" id="RYQ91344.1"/>
    </source>
</evidence>
<dbReference type="STRING" id="3818.A0A444XP32"/>
<dbReference type="EMBL" id="CP031001">
    <property type="protein sequence ID" value="QHN77847.1"/>
    <property type="molecule type" value="Genomic_DNA"/>
</dbReference>
<dbReference type="CDD" id="cd22162">
    <property type="entry name" value="F-box_AtSKIP3-like"/>
    <property type="match status" value="1"/>
</dbReference>
<feature type="domain" description="F-box" evidence="1">
    <location>
        <begin position="10"/>
        <end position="56"/>
    </location>
</feature>
<dbReference type="AlphaFoldDB" id="A0A444XP32"/>
<dbReference type="Pfam" id="PF12937">
    <property type="entry name" value="F-box-like"/>
    <property type="match status" value="1"/>
</dbReference>
<organism evidence="3 4">
    <name type="scientific">Arachis hypogaea</name>
    <name type="common">Peanut</name>
    <dbReference type="NCBI Taxonomy" id="3818"/>
    <lineage>
        <taxon>Eukaryota</taxon>
        <taxon>Viridiplantae</taxon>
        <taxon>Streptophyta</taxon>
        <taxon>Embryophyta</taxon>
        <taxon>Tracheophyta</taxon>
        <taxon>Spermatophyta</taxon>
        <taxon>Magnoliopsida</taxon>
        <taxon>eudicotyledons</taxon>
        <taxon>Gunneridae</taxon>
        <taxon>Pentapetalae</taxon>
        <taxon>rosids</taxon>
        <taxon>fabids</taxon>
        <taxon>Fabales</taxon>
        <taxon>Fabaceae</taxon>
        <taxon>Papilionoideae</taxon>
        <taxon>50 kb inversion clade</taxon>
        <taxon>dalbergioids sensu lato</taxon>
        <taxon>Dalbergieae</taxon>
        <taxon>Pterocarpus clade</taxon>
        <taxon>Arachis</taxon>
    </lineage>
</organism>
<dbReference type="PROSITE" id="PS50181">
    <property type="entry name" value="FBOX"/>
    <property type="match status" value="1"/>
</dbReference>
<dbReference type="InterPro" id="IPR001810">
    <property type="entry name" value="F-box_dom"/>
</dbReference>
<dbReference type="OrthoDB" id="1918565at2759"/>
<dbReference type="Gene3D" id="1.20.1280.50">
    <property type="match status" value="1"/>
</dbReference>
<accession>A0A444XP32</accession>
<reference evidence="3 4" key="1">
    <citation type="submission" date="2019-01" db="EMBL/GenBank/DDBJ databases">
        <title>Sequencing of cultivated peanut Arachis hypogaea provides insights into genome evolution and oil improvement.</title>
        <authorList>
            <person name="Chen X."/>
        </authorList>
    </citation>
    <scope>NUCLEOTIDE SEQUENCE [LARGE SCALE GENOMIC DNA]</scope>
    <source>
        <strain evidence="4">cv. Fuhuasheng</strain>
        <strain evidence="3">GDAAS-fuhuasheng2018</strain>
        <tissue evidence="3">Leaves</tissue>
    </source>
</reference>
<dbReference type="InterPro" id="IPR025886">
    <property type="entry name" value="PP2-like"/>
</dbReference>
<dbReference type="SMR" id="A0A444XP32"/>
<evidence type="ECO:0000313" key="4">
    <source>
        <dbReference type="Proteomes" id="UP000289738"/>
    </source>
</evidence>
<sequence length="308" mass="34635">MMVMVMVGEGVGFQDLPEGCIANVVSLTTPRDACSLALVSSTFRSAAESDSVWDRFLPSDYNDIVSQSTSSSCRSKKQLYLSLCENPILVDDGKKSFQLDKAYGKKCYMLSPRMLFIVWGDTPRYWKWTPLPEARFSEVAELVSVCWLEIRGWINTHMLSPDTLYGAYLVFKPSSAGAYGFEYQSIEVSIAVAGVETHKRAVFLDPERGKRLRYQIVPRRVGIFNRTRMVAAAGPPQPPRDNLDDQYPKDRKDGWLEMELGQFFSEGGEDKEVEMGVYEIKGGDWKGGLLVQGIEVRPKQCVHANNTI</sequence>
<protein>
    <submittedName>
        <fullName evidence="2">F-box protein</fullName>
    </submittedName>
</protein>
<dbReference type="InterPro" id="IPR036047">
    <property type="entry name" value="F-box-like_dom_sf"/>
</dbReference>
<dbReference type="EMBL" id="SDMP01000019">
    <property type="protein sequence ID" value="RYQ91344.1"/>
    <property type="molecule type" value="Genomic_DNA"/>
</dbReference>
<evidence type="ECO:0000313" key="5">
    <source>
        <dbReference type="Proteomes" id="UP000464620"/>
    </source>
</evidence>
<dbReference type="Proteomes" id="UP000289738">
    <property type="component" value="Chromosome B09"/>
</dbReference>
<dbReference type="SMART" id="SM00256">
    <property type="entry name" value="FBOX"/>
    <property type="match status" value="1"/>
</dbReference>
<dbReference type="Pfam" id="PF14299">
    <property type="entry name" value="PP2"/>
    <property type="match status" value="1"/>
</dbReference>
<gene>
    <name evidence="3" type="ORF">Ahy_B09g097242</name>
    <name evidence="2" type="ORF">DS421_19g656390</name>
</gene>
<reference evidence="2 5" key="2">
    <citation type="submission" date="2020-01" db="EMBL/GenBank/DDBJ databases">
        <title>Genome sequence of Arachis hypogaea, cultivar Shitouqi.</title>
        <authorList>
            <person name="Zhuang W."/>
            <person name="Chen H."/>
            <person name="Varshney R."/>
            <person name="Wang D."/>
            <person name="Ming R."/>
        </authorList>
    </citation>
    <scope>NUCLEOTIDE SEQUENCE [LARGE SCALE GENOMIC DNA]</scope>
    <source>
        <tissue evidence="2">Young leaf</tissue>
    </source>
</reference>